<keyword evidence="1" id="KW-0472">Membrane</keyword>
<sequence length="158" mass="18171">MRQPPKHQLAKAAITVWRLSGIITFIILMVMAGALTYIAYRFEWPWFIGTIAISLTLLEAMLHILIIPTIRYKRFRYEILDEEIYIQRGLLIVTRTLVPMTRIQHVDTKQGPILKKYNLMTVTISTAATTHEIPALPSEVADQLRNDIAVRARVIDDD</sequence>
<reference evidence="3 6" key="2">
    <citation type="submission" date="2019-07" db="EMBL/GenBank/DDBJ databases">
        <title>Whole genome shotgun sequence of Halolactibacillus halophilus NBRC 100868.</title>
        <authorList>
            <person name="Hosoyama A."/>
            <person name="Uohara A."/>
            <person name="Ohji S."/>
            <person name="Ichikawa N."/>
        </authorList>
    </citation>
    <scope>NUCLEOTIDE SEQUENCE [LARGE SCALE GENOMIC DNA]</scope>
    <source>
        <strain evidence="3 6">NBRC 100868</strain>
    </source>
</reference>
<keyword evidence="6" id="KW-1185">Reference proteome</keyword>
<dbReference type="EMBL" id="BJWI01000048">
    <property type="protein sequence ID" value="GEM02621.1"/>
    <property type="molecule type" value="Genomic_DNA"/>
</dbReference>
<organism evidence="4 5">
    <name type="scientific">Halolactibacillus halophilus</name>
    <dbReference type="NCBI Taxonomy" id="306540"/>
    <lineage>
        <taxon>Bacteria</taxon>
        <taxon>Bacillati</taxon>
        <taxon>Bacillota</taxon>
        <taxon>Bacilli</taxon>
        <taxon>Bacillales</taxon>
        <taxon>Bacillaceae</taxon>
        <taxon>Halolactibacillus</taxon>
    </lineage>
</organism>
<evidence type="ECO:0000313" key="3">
    <source>
        <dbReference type="EMBL" id="GEM02621.1"/>
    </source>
</evidence>
<dbReference type="Pfam" id="PF03703">
    <property type="entry name" value="bPH_2"/>
    <property type="match status" value="1"/>
</dbReference>
<evidence type="ECO:0000313" key="6">
    <source>
        <dbReference type="Proteomes" id="UP000321547"/>
    </source>
</evidence>
<keyword evidence="1 3" id="KW-0812">Transmembrane</keyword>
<feature type="transmembrane region" description="Helical" evidence="1">
    <location>
        <begin position="21"/>
        <end position="40"/>
    </location>
</feature>
<dbReference type="InterPro" id="IPR005182">
    <property type="entry name" value="YdbS-like_PH"/>
</dbReference>
<accession>A0A1I5SMV4</accession>
<dbReference type="PANTHER" id="PTHR34473">
    <property type="entry name" value="UPF0699 TRANSMEMBRANE PROTEIN YDBS"/>
    <property type="match status" value="1"/>
</dbReference>
<feature type="transmembrane region" description="Helical" evidence="1">
    <location>
        <begin position="46"/>
        <end position="67"/>
    </location>
</feature>
<keyword evidence="1" id="KW-1133">Transmembrane helix</keyword>
<feature type="domain" description="YdbS-like PH" evidence="2">
    <location>
        <begin position="72"/>
        <end position="147"/>
    </location>
</feature>
<dbReference type="Proteomes" id="UP000242243">
    <property type="component" value="Unassembled WGS sequence"/>
</dbReference>
<reference evidence="4 5" key="1">
    <citation type="submission" date="2016-10" db="EMBL/GenBank/DDBJ databases">
        <authorList>
            <person name="de Groot N.N."/>
        </authorList>
    </citation>
    <scope>NUCLEOTIDE SEQUENCE [LARGE SCALE GENOMIC DNA]</scope>
    <source>
        <strain evidence="4 5">DSM 17073</strain>
    </source>
</reference>
<dbReference type="AlphaFoldDB" id="A0A1I5SMV4"/>
<dbReference type="Proteomes" id="UP000321547">
    <property type="component" value="Unassembled WGS sequence"/>
</dbReference>
<name>A0A1I5SMV4_9BACI</name>
<dbReference type="RefSeq" id="WP_089833706.1">
    <property type="nucleotide sequence ID" value="NZ_BJWI01000048.1"/>
</dbReference>
<proteinExistence type="predicted"/>
<dbReference type="EMBL" id="FOXC01000048">
    <property type="protein sequence ID" value="SFP72049.1"/>
    <property type="molecule type" value="Genomic_DNA"/>
</dbReference>
<dbReference type="OrthoDB" id="1750577at2"/>
<protein>
    <submittedName>
        <fullName evidence="3">UPF0699 transmembrane protein YdbS</fullName>
    </submittedName>
</protein>
<dbReference type="STRING" id="306540.SAMN05421839_1483"/>
<evidence type="ECO:0000259" key="2">
    <source>
        <dbReference type="Pfam" id="PF03703"/>
    </source>
</evidence>
<evidence type="ECO:0000256" key="1">
    <source>
        <dbReference type="SAM" id="Phobius"/>
    </source>
</evidence>
<evidence type="ECO:0000313" key="5">
    <source>
        <dbReference type="Proteomes" id="UP000242243"/>
    </source>
</evidence>
<evidence type="ECO:0000313" key="4">
    <source>
        <dbReference type="EMBL" id="SFP72049.1"/>
    </source>
</evidence>
<gene>
    <name evidence="3" type="primary">ydbS</name>
    <name evidence="3" type="ORF">HHA03_21530</name>
    <name evidence="4" type="ORF">SAMN05421839_1483</name>
</gene>
<dbReference type="PANTHER" id="PTHR34473:SF2">
    <property type="entry name" value="UPF0699 TRANSMEMBRANE PROTEIN YDBT"/>
    <property type="match status" value="1"/>
</dbReference>